<dbReference type="Gene3D" id="2.60.120.620">
    <property type="entry name" value="q2cbj1_9rhob like domain"/>
    <property type="match status" value="1"/>
</dbReference>
<dbReference type="PANTHER" id="PTHR20883">
    <property type="entry name" value="PHYTANOYL-COA DIOXYGENASE DOMAIN CONTAINING 1"/>
    <property type="match status" value="1"/>
</dbReference>
<accession>A0A2W4T5S6</accession>
<sequence>MMLETAFDSGLIKAYRRDGVILLRGLVPAEAVEMLRRMADLVQEVPLPLRATNGEALPDSYLWLVFSEIEEALLSLPLARVAAALMGSRSARLFYDQVFVKPSGHSMPTPWHQDASHWCLKGEQICSIWLALDEIGPMDGGLRYLVGSHLSGIIFRPQSRDGLPWPETEGETAPDFESPEFRASEVSFILRPGDVVVHHARTVHASFSNSMGTHARRAYVTRWLGDDVVYQPRGFTMPMPLDVKLTTGSSLEHTLFPKLHVDVGSDGCSSSH</sequence>
<dbReference type="EMBL" id="QJPH01000206">
    <property type="protein sequence ID" value="PZN82700.1"/>
    <property type="molecule type" value="Genomic_DNA"/>
</dbReference>
<dbReference type="Proteomes" id="UP000249396">
    <property type="component" value="Unassembled WGS sequence"/>
</dbReference>
<evidence type="ECO:0000313" key="1">
    <source>
        <dbReference type="EMBL" id="PZN82700.1"/>
    </source>
</evidence>
<proteinExistence type="predicted"/>
<gene>
    <name evidence="1" type="ORF">DM484_06010</name>
</gene>
<dbReference type="InterPro" id="IPR008775">
    <property type="entry name" value="Phytyl_CoA_dOase-like"/>
</dbReference>
<evidence type="ECO:0000313" key="2">
    <source>
        <dbReference type="Proteomes" id="UP000249396"/>
    </source>
</evidence>
<organism evidence="1 2">
    <name type="scientific">Candidatus Methylumidiphilus alinenensis</name>
    <dbReference type="NCBI Taxonomy" id="2202197"/>
    <lineage>
        <taxon>Bacteria</taxon>
        <taxon>Pseudomonadati</taxon>
        <taxon>Pseudomonadota</taxon>
        <taxon>Gammaproteobacteria</taxon>
        <taxon>Methylococcales</taxon>
        <taxon>Candidatus Methylumidiphilus</taxon>
    </lineage>
</organism>
<evidence type="ECO:0008006" key="3">
    <source>
        <dbReference type="Google" id="ProtNLM"/>
    </source>
</evidence>
<dbReference type="PANTHER" id="PTHR20883:SF49">
    <property type="entry name" value="PHYTANOYL-COA DIOXYGENASE"/>
    <property type="match status" value="1"/>
</dbReference>
<name>A0A2W4T5S6_9GAMM</name>
<comment type="caution">
    <text evidence="1">The sequence shown here is derived from an EMBL/GenBank/DDBJ whole genome shotgun (WGS) entry which is preliminary data.</text>
</comment>
<reference evidence="1 2" key="1">
    <citation type="journal article" date="2018" name="Aquat. Microb. Ecol.">
        <title>Gammaproteobacterial methanotrophs dominate.</title>
        <authorList>
            <person name="Rissanen A.J."/>
            <person name="Saarenheimo J."/>
            <person name="Tiirola M."/>
            <person name="Peura S."/>
            <person name="Aalto S.L."/>
            <person name="Karvinen A."/>
            <person name="Nykanen H."/>
        </authorList>
    </citation>
    <scope>NUCLEOTIDE SEQUENCE [LARGE SCALE GENOMIC DNA]</scope>
    <source>
        <strain evidence="1">AMbin10</strain>
    </source>
</reference>
<dbReference type="Pfam" id="PF05721">
    <property type="entry name" value="PhyH"/>
    <property type="match status" value="1"/>
</dbReference>
<dbReference type="GO" id="GO:0005506">
    <property type="term" value="F:iron ion binding"/>
    <property type="evidence" value="ECO:0007669"/>
    <property type="project" value="UniProtKB-ARBA"/>
</dbReference>
<dbReference type="SUPFAM" id="SSF51197">
    <property type="entry name" value="Clavaminate synthase-like"/>
    <property type="match status" value="1"/>
</dbReference>
<dbReference type="GO" id="GO:0016706">
    <property type="term" value="F:2-oxoglutarate-dependent dioxygenase activity"/>
    <property type="evidence" value="ECO:0007669"/>
    <property type="project" value="UniProtKB-ARBA"/>
</dbReference>
<protein>
    <recommendedName>
        <fullName evidence="3">Phytanoyl-CoA dioxygenase</fullName>
    </recommendedName>
</protein>
<dbReference type="AlphaFoldDB" id="A0A2W4T5S6"/>